<protein>
    <submittedName>
        <fullName evidence="1">SPT3 Dosage dependent suppressor of Ty-induced promoter mutations-like protein</fullName>
    </submittedName>
</protein>
<dbReference type="Proteomes" id="UP001320706">
    <property type="component" value="Unassembled WGS sequence"/>
</dbReference>
<gene>
    <name evidence="1" type="primary">SPT23</name>
    <name evidence="1" type="ORF">M8818_006226</name>
</gene>
<dbReference type="EMBL" id="JAMKPW020000038">
    <property type="protein sequence ID" value="KAK8200908.1"/>
    <property type="molecule type" value="Genomic_DNA"/>
</dbReference>
<name>A0ACC3S7Q4_9PEZI</name>
<organism evidence="1 2">
    <name type="scientific">Zalaria obscura</name>
    <dbReference type="NCBI Taxonomy" id="2024903"/>
    <lineage>
        <taxon>Eukaryota</taxon>
        <taxon>Fungi</taxon>
        <taxon>Dikarya</taxon>
        <taxon>Ascomycota</taxon>
        <taxon>Pezizomycotina</taxon>
        <taxon>Dothideomycetes</taxon>
        <taxon>Dothideomycetidae</taxon>
        <taxon>Dothideales</taxon>
        <taxon>Zalariaceae</taxon>
        <taxon>Zalaria</taxon>
    </lineage>
</organism>
<evidence type="ECO:0000313" key="2">
    <source>
        <dbReference type="Proteomes" id="UP001320706"/>
    </source>
</evidence>
<reference evidence="1" key="1">
    <citation type="submission" date="2024-02" db="EMBL/GenBank/DDBJ databases">
        <title>Metagenome Assembled Genome of Zalaria obscura JY119.</title>
        <authorList>
            <person name="Vighnesh L."/>
            <person name="Jagadeeshwari U."/>
            <person name="Venkata Ramana C."/>
            <person name="Sasikala C."/>
        </authorList>
    </citation>
    <scope>NUCLEOTIDE SEQUENCE</scope>
    <source>
        <strain evidence="1">JY119</strain>
    </source>
</reference>
<evidence type="ECO:0000313" key="1">
    <source>
        <dbReference type="EMBL" id="KAK8200908.1"/>
    </source>
</evidence>
<keyword evidence="2" id="KW-1185">Reference proteome</keyword>
<proteinExistence type="predicted"/>
<sequence>MASDTQHGLDTDMSAMWDDPSFNNLQYEHLATTDSPFDANGLFDFGATANVESPNFAVRTPSKSGYEGEAGPLPPQTLPIHARSLIHPGSAESSSQDSSSESSTRRKRKTTSESPPTNKLPPEEETIKSEDLMMDQQDLSAYQNFGTSMHNLSLDRDFASQNVAMGGNFDFGSNPNSPGMMDNAAARIQTQAHMQGSLPNALQPQTSNEAPVWPLFLKNEKDGFRVIFTIKNHRGKVVAQQMSDSILITDDHKTHPLATMPGAVWYNDGQYPAPGPFASQSMVDLHSHMPSMSMSKSTGNLQGLGYGGPAFHQPSNMHQIASYPSQPTSATMTPRNLSRPASPTGATAMGPNKKRKSSSAHRRIPSGLTMTRVDTNQPMASGMPSAGTGPFSPTSAGFVGGNDGSYISLPHSGSRAHFHTGPPTPNENTPFAFGSLNRTTSLDNSNYAFYSAPSSAHQSRAPSPVLQGPNLAAFQRQQAMPVRGNPYAVNQTTGNQMQEPDRPSPIISKVTPAEGPTSGGIEISIYGSGFTHGMEVMFGDQIATATTFWGEKALCAVLPPRKMGTVPVTIAPSQSRQMASPTPSGQAQLFRYTGQRDQTHMMELALRFLSEKQTGNPEQWQALAQSAAGAYINQSAAQSQQSGMQGMQGSHFMTTAPDPRYAPGAMNGDT</sequence>
<comment type="caution">
    <text evidence="1">The sequence shown here is derived from an EMBL/GenBank/DDBJ whole genome shotgun (WGS) entry which is preliminary data.</text>
</comment>
<accession>A0ACC3S7Q4</accession>